<sequence>MSAVVAVPEVMTSAATDLATIVSSLDAAHAVAAPPTSAVLSAARDEVSTGVAHLFSQYARDYQTLAGQATAFHDQFVRHLTASANAYTAAEATNVASLQPFSAIADSIGGAVGGLPAQAANLLNGVQSQLLNLYNRIYGVLLKLLSTVVVLFVAILIIAFVAAVILMNTFNSSPTE</sequence>
<protein>
    <submittedName>
        <fullName evidence="3">PE family protein</fullName>
    </submittedName>
</protein>
<reference evidence="3 4" key="1">
    <citation type="submission" date="2017-01" db="EMBL/GenBank/DDBJ databases">
        <authorList>
            <consortium name="Urmite Genomes"/>
        </authorList>
    </citation>
    <scope>NUCLEOTIDE SEQUENCE [LARGE SCALE GENOMIC DNA]</scope>
    <source>
        <strain evidence="3 4">AB308</strain>
    </source>
</reference>
<dbReference type="STRING" id="1841859.GCA_900157385_04649"/>
<dbReference type="AlphaFoldDB" id="A0A2U3NI85"/>
<accession>A0A2U3NI85</accession>
<dbReference type="OrthoDB" id="4752470at2"/>
<dbReference type="InterPro" id="IPR000084">
    <property type="entry name" value="PE-PGRS_N"/>
</dbReference>
<dbReference type="Gene3D" id="1.10.287.850">
    <property type="entry name" value="HP0062-like domain"/>
    <property type="match status" value="1"/>
</dbReference>
<organism evidence="3 4">
    <name type="scientific">Mycobacterium terramassiliense</name>
    <dbReference type="NCBI Taxonomy" id="1841859"/>
    <lineage>
        <taxon>Bacteria</taxon>
        <taxon>Bacillati</taxon>
        <taxon>Actinomycetota</taxon>
        <taxon>Actinomycetes</taxon>
        <taxon>Mycobacteriales</taxon>
        <taxon>Mycobacteriaceae</taxon>
        <taxon>Mycobacterium</taxon>
    </lineage>
</organism>
<dbReference type="Pfam" id="PF00934">
    <property type="entry name" value="PE"/>
    <property type="match status" value="1"/>
</dbReference>
<name>A0A2U3NI85_9MYCO</name>
<proteinExistence type="predicted"/>
<dbReference type="Proteomes" id="UP000241595">
    <property type="component" value="Unassembled WGS sequence"/>
</dbReference>
<gene>
    <name evidence="3" type="ORF">MTAB308_4648</name>
</gene>
<keyword evidence="1" id="KW-0812">Transmembrane</keyword>
<dbReference type="EMBL" id="FTRV01000015">
    <property type="protein sequence ID" value="SPM31135.1"/>
    <property type="molecule type" value="Genomic_DNA"/>
</dbReference>
<feature type="transmembrane region" description="Helical" evidence="1">
    <location>
        <begin position="140"/>
        <end position="167"/>
    </location>
</feature>
<evidence type="ECO:0000313" key="4">
    <source>
        <dbReference type="Proteomes" id="UP000241595"/>
    </source>
</evidence>
<dbReference type="RefSeq" id="WP_077102561.1">
    <property type="nucleotide sequence ID" value="NZ_LT717701.1"/>
</dbReference>
<keyword evidence="1" id="KW-1133">Transmembrane helix</keyword>
<dbReference type="InterPro" id="IPR038332">
    <property type="entry name" value="PPE_sf"/>
</dbReference>
<evidence type="ECO:0000256" key="1">
    <source>
        <dbReference type="SAM" id="Phobius"/>
    </source>
</evidence>
<evidence type="ECO:0000259" key="2">
    <source>
        <dbReference type="Pfam" id="PF00934"/>
    </source>
</evidence>
<evidence type="ECO:0000313" key="3">
    <source>
        <dbReference type="EMBL" id="SPM31135.1"/>
    </source>
</evidence>
<keyword evidence="4" id="KW-1185">Reference proteome</keyword>
<feature type="domain" description="PE" evidence="2">
    <location>
        <begin position="4"/>
        <end position="94"/>
    </location>
</feature>
<dbReference type="SUPFAM" id="SSF140459">
    <property type="entry name" value="PE/PPE dimer-like"/>
    <property type="match status" value="1"/>
</dbReference>
<keyword evidence="1" id="KW-0472">Membrane</keyword>